<dbReference type="EMBL" id="MHTW01000006">
    <property type="protein sequence ID" value="OHA67748.1"/>
    <property type="molecule type" value="Genomic_DNA"/>
</dbReference>
<evidence type="ECO:0000313" key="9">
    <source>
        <dbReference type="Proteomes" id="UP000176901"/>
    </source>
</evidence>
<dbReference type="GO" id="GO:0009254">
    <property type="term" value="P:peptidoglycan turnover"/>
    <property type="evidence" value="ECO:0007669"/>
    <property type="project" value="TreeGrafter"/>
</dbReference>
<dbReference type="InterPro" id="IPR001764">
    <property type="entry name" value="Glyco_hydro_3_N"/>
</dbReference>
<keyword evidence="6" id="KW-0812">Transmembrane</keyword>
<dbReference type="GO" id="GO:0004563">
    <property type="term" value="F:beta-N-acetylhexosaminidase activity"/>
    <property type="evidence" value="ECO:0007669"/>
    <property type="project" value="UniProtKB-EC"/>
</dbReference>
<dbReference type="InterPro" id="IPR050226">
    <property type="entry name" value="NagZ_Beta-hexosaminidase"/>
</dbReference>
<comment type="catalytic activity">
    <reaction evidence="1">
        <text>Hydrolysis of terminal non-reducing N-acetyl-D-hexosamine residues in N-acetyl-beta-D-hexosaminides.</text>
        <dbReference type="EC" id="3.2.1.52"/>
    </reaction>
</comment>
<keyword evidence="4" id="KW-0378">Hydrolase</keyword>
<organism evidence="8 9">
    <name type="scientific">Candidatus Wildermuthbacteria bacterium RIFCSPHIGHO2_02_FULL_47_12</name>
    <dbReference type="NCBI Taxonomy" id="1802451"/>
    <lineage>
        <taxon>Bacteria</taxon>
        <taxon>Candidatus Wildermuthiibacteriota</taxon>
    </lineage>
</organism>
<dbReference type="InterPro" id="IPR017853">
    <property type="entry name" value="GH"/>
</dbReference>
<dbReference type="GO" id="GO:0005975">
    <property type="term" value="P:carbohydrate metabolic process"/>
    <property type="evidence" value="ECO:0007669"/>
    <property type="project" value="InterPro"/>
</dbReference>
<sequence length="403" mass="43907">MKQKIFFLVFGSCAGITVFLYFVFSWYSSVTMVSQKQPEEIAAAVIEKTPLPILSFEDKLGQMFLIGFEGTEVTPEVSSLLSTIRPGGVLLLGRNIVNEAQLMKLIAGLQDISMRVVGLPLFVAVDQEGGIVSRIPWAEDTAQFDLQDGAEAFLVAQKRAQDLKKVGVNMNLAPVLDSDGMGDFLFNRSFQKDQDASLVVAQGLIRGHAQEGVIPVPKHFPGYDGVAFNPETGVLPFTENFPDTSFFKKVMDFSQVPFLMLSHVVYEAVDPADPLPLSEKGMELVRKELGGQVLFMSDDLASKSLMAHYSLGEIGRASLSAGVDILLVGGYPETAVVEEFYSAVKNELAKEQPAYGAASMGGLYEILSDAAEGDIGLQERVEQSADKIVKLKKEMLWKTSGLQ</sequence>
<evidence type="ECO:0000256" key="5">
    <source>
        <dbReference type="ARBA" id="ARBA00023295"/>
    </source>
</evidence>
<evidence type="ECO:0000256" key="3">
    <source>
        <dbReference type="ARBA" id="ARBA00012663"/>
    </source>
</evidence>
<protein>
    <recommendedName>
        <fullName evidence="3">beta-N-acetylhexosaminidase</fullName>
        <ecNumber evidence="3">3.2.1.52</ecNumber>
    </recommendedName>
</protein>
<feature type="domain" description="Glycoside hydrolase family 3 N-terminal" evidence="7">
    <location>
        <begin position="57"/>
        <end position="346"/>
    </location>
</feature>
<dbReference type="STRING" id="1802451.A3C82_01785"/>
<evidence type="ECO:0000259" key="7">
    <source>
        <dbReference type="Pfam" id="PF00933"/>
    </source>
</evidence>
<evidence type="ECO:0000313" key="8">
    <source>
        <dbReference type="EMBL" id="OHA67748.1"/>
    </source>
</evidence>
<gene>
    <name evidence="8" type="ORF">A3C82_01785</name>
</gene>
<dbReference type="PANTHER" id="PTHR30480">
    <property type="entry name" value="BETA-HEXOSAMINIDASE-RELATED"/>
    <property type="match status" value="1"/>
</dbReference>
<evidence type="ECO:0000256" key="4">
    <source>
        <dbReference type="ARBA" id="ARBA00022801"/>
    </source>
</evidence>
<dbReference type="PANTHER" id="PTHR30480:SF13">
    <property type="entry name" value="BETA-HEXOSAMINIDASE"/>
    <property type="match status" value="1"/>
</dbReference>
<comment type="caution">
    <text evidence="8">The sequence shown here is derived from an EMBL/GenBank/DDBJ whole genome shotgun (WGS) entry which is preliminary data.</text>
</comment>
<dbReference type="AlphaFoldDB" id="A0A1G2R5B0"/>
<evidence type="ECO:0000256" key="6">
    <source>
        <dbReference type="SAM" id="Phobius"/>
    </source>
</evidence>
<name>A0A1G2R5B0_9BACT</name>
<reference evidence="8 9" key="1">
    <citation type="journal article" date="2016" name="Nat. Commun.">
        <title>Thousands of microbial genomes shed light on interconnected biogeochemical processes in an aquifer system.</title>
        <authorList>
            <person name="Anantharaman K."/>
            <person name="Brown C.T."/>
            <person name="Hug L.A."/>
            <person name="Sharon I."/>
            <person name="Castelle C.J."/>
            <person name="Probst A.J."/>
            <person name="Thomas B.C."/>
            <person name="Singh A."/>
            <person name="Wilkins M.J."/>
            <person name="Karaoz U."/>
            <person name="Brodie E.L."/>
            <person name="Williams K.H."/>
            <person name="Hubbard S.S."/>
            <person name="Banfield J.F."/>
        </authorList>
    </citation>
    <scope>NUCLEOTIDE SEQUENCE [LARGE SCALE GENOMIC DNA]</scope>
</reference>
<dbReference type="Pfam" id="PF00933">
    <property type="entry name" value="Glyco_hydro_3"/>
    <property type="match status" value="1"/>
</dbReference>
<dbReference type="InterPro" id="IPR036962">
    <property type="entry name" value="Glyco_hydro_3_N_sf"/>
</dbReference>
<dbReference type="EC" id="3.2.1.52" evidence="3"/>
<keyword evidence="5" id="KW-0326">Glycosidase</keyword>
<dbReference type="Gene3D" id="3.20.20.300">
    <property type="entry name" value="Glycoside hydrolase, family 3, N-terminal domain"/>
    <property type="match status" value="1"/>
</dbReference>
<feature type="transmembrane region" description="Helical" evidence="6">
    <location>
        <begin position="5"/>
        <end position="27"/>
    </location>
</feature>
<keyword evidence="6" id="KW-1133">Transmembrane helix</keyword>
<proteinExistence type="inferred from homology"/>
<keyword evidence="6" id="KW-0472">Membrane</keyword>
<comment type="similarity">
    <text evidence="2">Belongs to the glycosyl hydrolase 3 family.</text>
</comment>
<evidence type="ECO:0000256" key="1">
    <source>
        <dbReference type="ARBA" id="ARBA00001231"/>
    </source>
</evidence>
<accession>A0A1G2R5B0</accession>
<evidence type="ECO:0000256" key="2">
    <source>
        <dbReference type="ARBA" id="ARBA00005336"/>
    </source>
</evidence>
<dbReference type="Proteomes" id="UP000176901">
    <property type="component" value="Unassembled WGS sequence"/>
</dbReference>
<dbReference type="SUPFAM" id="SSF51445">
    <property type="entry name" value="(Trans)glycosidases"/>
    <property type="match status" value="1"/>
</dbReference>